<sequence>MIASHLPTLLGAVGPSAPDAGNGEFIKFWFLAIFMILCAIGVARFQRAAYAAICMVGVMIGFAIAYLLNGAQFMGIVQVVVYTGAVMMLFLFVLMLIGIGATDYYRSTSKGARVSAYVLSLLLVVFLGTAAWRQLGTAPFGPADWEYTTMENVSKALFTNHLFTVELSAILLITAALGALLLTHADRLIPVRSQRQVAESKMAAYAAANRHPGQLPPPGVYAESNAFDVPAISGETHEPIEESVPRVLRVRGINRSVGEISPTLAKRLWQTRMGNPAAGIHGPQTSAQVTRSGAWGMPGSSAPSELKQPGASKALSVATETEEKDA</sequence>
<feature type="transmembrane region" description="Helical" evidence="1">
    <location>
        <begin position="25"/>
        <end position="43"/>
    </location>
</feature>
<dbReference type="Gene3D" id="1.20.120.1200">
    <property type="entry name" value="NADH-ubiquinone/plastoquinone oxidoreductase chain 6, subunit NuoJ"/>
    <property type="match status" value="1"/>
</dbReference>
<dbReference type="InterPro" id="IPR042106">
    <property type="entry name" value="Nuo/plastoQ_OxRdtase_6_NuoJ"/>
</dbReference>
<dbReference type="InterPro" id="IPR001457">
    <property type="entry name" value="NADH_UbQ/plastoQ_OxRdtase_su6"/>
</dbReference>
<comment type="catalytic activity">
    <reaction evidence="1">
        <text>a quinone + NADH + 5 H(+)(in) = a quinol + NAD(+) + 4 H(+)(out)</text>
        <dbReference type="Rhea" id="RHEA:57888"/>
        <dbReference type="ChEBI" id="CHEBI:15378"/>
        <dbReference type="ChEBI" id="CHEBI:24646"/>
        <dbReference type="ChEBI" id="CHEBI:57540"/>
        <dbReference type="ChEBI" id="CHEBI:57945"/>
        <dbReference type="ChEBI" id="CHEBI:132124"/>
    </reaction>
</comment>
<evidence type="ECO:0000313" key="3">
    <source>
        <dbReference type="EMBL" id="AOZ72190.1"/>
    </source>
</evidence>
<dbReference type="PANTHER" id="PTHR33269">
    <property type="entry name" value="NADH-UBIQUINONE OXIDOREDUCTASE CHAIN 6"/>
    <property type="match status" value="1"/>
</dbReference>
<dbReference type="EC" id="7.1.1.-" evidence="1"/>
<organism evidence="3 4">
    <name type="scientific">Boudabousia tangfeifanii</name>
    <dbReference type="NCBI Taxonomy" id="1912795"/>
    <lineage>
        <taxon>Bacteria</taxon>
        <taxon>Bacillati</taxon>
        <taxon>Actinomycetota</taxon>
        <taxon>Actinomycetes</taxon>
        <taxon>Actinomycetales</taxon>
        <taxon>Actinomycetaceae</taxon>
        <taxon>Boudabousia</taxon>
    </lineage>
</organism>
<feature type="transmembrane region" description="Helical" evidence="1">
    <location>
        <begin position="80"/>
        <end position="102"/>
    </location>
</feature>
<gene>
    <name evidence="3" type="ORF">BK816_01840</name>
</gene>
<dbReference type="NCBIfam" id="NF005165">
    <property type="entry name" value="PRK06638.1-5"/>
    <property type="match status" value="1"/>
</dbReference>
<comment type="similarity">
    <text evidence="1">Belongs to the complex I subunit 6 family.</text>
</comment>
<dbReference type="AlphaFoldDB" id="A0A1D9MJ32"/>
<evidence type="ECO:0000313" key="4">
    <source>
        <dbReference type="Proteomes" id="UP000176288"/>
    </source>
</evidence>
<feature type="transmembrane region" description="Helical" evidence="1">
    <location>
        <begin position="114"/>
        <end position="132"/>
    </location>
</feature>
<dbReference type="KEGG" id="avu:BK816_01840"/>
<reference evidence="3 4" key="1">
    <citation type="submission" date="2016-10" db="EMBL/GenBank/DDBJ databases">
        <title>Actinomyces aegypiusis sp. nov., isolated from the Aegypius monachus in Qinghai Tibet Plateau China.</title>
        <authorList>
            <person name="Wang Y."/>
        </authorList>
    </citation>
    <scope>NUCLEOTIDE SEQUENCE [LARGE SCALE GENOMIC DNA]</scope>
    <source>
        <strain evidence="3 4">VUL4_3</strain>
    </source>
</reference>
<feature type="transmembrane region" description="Helical" evidence="1">
    <location>
        <begin position="50"/>
        <end position="68"/>
    </location>
</feature>
<keyword evidence="1" id="KW-0472">Membrane</keyword>
<dbReference type="GO" id="GO:0048038">
    <property type="term" value="F:quinone binding"/>
    <property type="evidence" value="ECO:0007669"/>
    <property type="project" value="UniProtKB-UniRule"/>
</dbReference>
<keyword evidence="1" id="KW-1003">Cell membrane</keyword>
<proteinExistence type="inferred from homology"/>
<evidence type="ECO:0000256" key="2">
    <source>
        <dbReference type="SAM" id="MobiDB-lite"/>
    </source>
</evidence>
<dbReference type="PANTHER" id="PTHR33269:SF19">
    <property type="entry name" value="NADH-QUINONE OXIDOREDUCTASE SUBUNIT J"/>
    <property type="match status" value="1"/>
</dbReference>
<keyword evidence="1" id="KW-1133">Transmembrane helix</keyword>
<dbReference type="RefSeq" id="WP_071163656.1">
    <property type="nucleotide sequence ID" value="NZ_CP017812.1"/>
</dbReference>
<accession>A0A1D9MJ32</accession>
<comment type="function">
    <text evidence="1">NDH-1 shuttles electrons from NADH, via FMN and iron-sulfur (Fe-S) centers, to quinones in the respiratory chain. Couples the redox reaction to proton translocation (for every two electrons transferred, four hydrogen ions are translocated across the cytoplasmic membrane), and thus conserves the redox energy in a proton gradient.</text>
</comment>
<dbReference type="STRING" id="1912795.BK816_01840"/>
<protein>
    <recommendedName>
        <fullName evidence="1">NADH-quinone oxidoreductase subunit J</fullName>
        <ecNumber evidence="1">7.1.1.-</ecNumber>
    </recommendedName>
</protein>
<dbReference type="Proteomes" id="UP000176288">
    <property type="component" value="Chromosome"/>
</dbReference>
<dbReference type="OrthoDB" id="13239at2"/>
<keyword evidence="1" id="KW-0812">Transmembrane</keyword>
<dbReference type="EMBL" id="CP017812">
    <property type="protein sequence ID" value="AOZ72190.1"/>
    <property type="molecule type" value="Genomic_DNA"/>
</dbReference>
<keyword evidence="1" id="KW-0520">NAD</keyword>
<dbReference type="GO" id="GO:0008137">
    <property type="term" value="F:NADH dehydrogenase (ubiquinone) activity"/>
    <property type="evidence" value="ECO:0007669"/>
    <property type="project" value="UniProtKB-UniRule"/>
</dbReference>
<evidence type="ECO:0000256" key="1">
    <source>
        <dbReference type="RuleBase" id="RU004429"/>
    </source>
</evidence>
<feature type="region of interest" description="Disordered" evidence="2">
    <location>
        <begin position="276"/>
        <end position="326"/>
    </location>
</feature>
<comment type="subcellular location">
    <subcellularLocation>
        <location evidence="1">Cell membrane</location>
        <topology evidence="1">Multi-pass membrane protein</topology>
    </subcellularLocation>
</comment>
<keyword evidence="4" id="KW-1185">Reference proteome</keyword>
<dbReference type="GO" id="GO:0005886">
    <property type="term" value="C:plasma membrane"/>
    <property type="evidence" value="ECO:0007669"/>
    <property type="project" value="UniProtKB-SubCell"/>
</dbReference>
<keyword evidence="1" id="KW-0874">Quinone</keyword>
<feature type="transmembrane region" description="Helical" evidence="1">
    <location>
        <begin position="162"/>
        <end position="182"/>
    </location>
</feature>
<name>A0A1D9MJ32_9ACTO</name>
<dbReference type="Pfam" id="PF00499">
    <property type="entry name" value="Oxidored_q3"/>
    <property type="match status" value="1"/>
</dbReference>